<organism evidence="2 3">
    <name type="scientific">Plakobranchus ocellatus</name>
    <dbReference type="NCBI Taxonomy" id="259542"/>
    <lineage>
        <taxon>Eukaryota</taxon>
        <taxon>Metazoa</taxon>
        <taxon>Spiralia</taxon>
        <taxon>Lophotrochozoa</taxon>
        <taxon>Mollusca</taxon>
        <taxon>Gastropoda</taxon>
        <taxon>Heterobranchia</taxon>
        <taxon>Euthyneura</taxon>
        <taxon>Panpulmonata</taxon>
        <taxon>Sacoglossa</taxon>
        <taxon>Placobranchoidea</taxon>
        <taxon>Plakobranchidae</taxon>
        <taxon>Plakobranchus</taxon>
    </lineage>
</organism>
<accession>A0AAV4CYY8</accession>
<feature type="compositionally biased region" description="Basic residues" evidence="1">
    <location>
        <begin position="96"/>
        <end position="118"/>
    </location>
</feature>
<reference evidence="2 3" key="1">
    <citation type="journal article" date="2021" name="Elife">
        <title>Chloroplast acquisition without the gene transfer in kleptoplastic sea slugs, Plakobranchus ocellatus.</title>
        <authorList>
            <person name="Maeda T."/>
            <person name="Takahashi S."/>
            <person name="Yoshida T."/>
            <person name="Shimamura S."/>
            <person name="Takaki Y."/>
            <person name="Nagai Y."/>
            <person name="Toyoda A."/>
            <person name="Suzuki Y."/>
            <person name="Arimoto A."/>
            <person name="Ishii H."/>
            <person name="Satoh N."/>
            <person name="Nishiyama T."/>
            <person name="Hasebe M."/>
            <person name="Maruyama T."/>
            <person name="Minagawa J."/>
            <person name="Obokata J."/>
            <person name="Shigenobu S."/>
        </authorList>
    </citation>
    <scope>NUCLEOTIDE SEQUENCE [LARGE SCALE GENOMIC DNA]</scope>
</reference>
<feature type="compositionally biased region" description="Polar residues" evidence="1">
    <location>
        <begin position="24"/>
        <end position="44"/>
    </location>
</feature>
<comment type="caution">
    <text evidence="2">The sequence shown here is derived from an EMBL/GenBank/DDBJ whole genome shotgun (WGS) entry which is preliminary data.</text>
</comment>
<protein>
    <submittedName>
        <fullName evidence="2">Uncharacterized protein</fullName>
    </submittedName>
</protein>
<feature type="compositionally biased region" description="Low complexity" evidence="1">
    <location>
        <begin position="124"/>
        <end position="139"/>
    </location>
</feature>
<evidence type="ECO:0000313" key="2">
    <source>
        <dbReference type="EMBL" id="GFO36946.1"/>
    </source>
</evidence>
<dbReference type="Proteomes" id="UP000735302">
    <property type="component" value="Unassembled WGS sequence"/>
</dbReference>
<dbReference type="EMBL" id="BLXT01007159">
    <property type="protein sequence ID" value="GFO36946.1"/>
    <property type="molecule type" value="Genomic_DNA"/>
</dbReference>
<keyword evidence="3" id="KW-1185">Reference proteome</keyword>
<proteinExistence type="predicted"/>
<feature type="region of interest" description="Disordered" evidence="1">
    <location>
        <begin position="24"/>
        <end position="58"/>
    </location>
</feature>
<name>A0AAV4CYY8_9GAST</name>
<feature type="compositionally biased region" description="Polar residues" evidence="1">
    <location>
        <begin position="167"/>
        <end position="178"/>
    </location>
</feature>
<feature type="compositionally biased region" description="Polar residues" evidence="1">
    <location>
        <begin position="147"/>
        <end position="159"/>
    </location>
</feature>
<dbReference type="AlphaFoldDB" id="A0AAV4CYY8"/>
<feature type="region of interest" description="Disordered" evidence="1">
    <location>
        <begin position="79"/>
        <end position="211"/>
    </location>
</feature>
<feature type="compositionally biased region" description="Basic and acidic residues" evidence="1">
    <location>
        <begin position="187"/>
        <end position="211"/>
    </location>
</feature>
<sequence length="308" mass="34516">MLETLTLLMGSGIVRGVGGGDFSVNSGGSPTDSNWKGQLSTNDQPYPGGHLSSRSRHSQFDLDRISNNPVQISHQITKTFAPQPHHHQPPNFLRVPRSKIKDHRRKKHRGKKKSRVRQMHAPISESSSASSALRSQQQLKGTRPSFAPTSSDSIAQHSKTFSDKSMSRTQTDSSSPSASKRKQRPSRKQDQLFNDRDSKSNMLKRGEDYYKKERSKVTMNLLQRKKASSYRYDPFDNPPADRYDLVTLRERPPPETTTALPHFVPDGNSPVIPDPSFLPGTHKVVAHEGGVAILPCAVKYLEMKEVRK</sequence>
<gene>
    <name evidence="2" type="ORF">PoB_006345100</name>
</gene>
<evidence type="ECO:0000313" key="3">
    <source>
        <dbReference type="Proteomes" id="UP000735302"/>
    </source>
</evidence>
<evidence type="ECO:0000256" key="1">
    <source>
        <dbReference type="SAM" id="MobiDB-lite"/>
    </source>
</evidence>